<accession>V5I2R7</accession>
<dbReference type="InterPro" id="IPR050055">
    <property type="entry name" value="EF-Tu_GTPase"/>
</dbReference>
<dbReference type="PANTHER" id="PTHR43721">
    <property type="entry name" value="ELONGATION FACTOR TU-RELATED"/>
    <property type="match status" value="1"/>
</dbReference>
<dbReference type="InterPro" id="IPR009000">
    <property type="entry name" value="Transl_B-barrel_sf"/>
</dbReference>
<evidence type="ECO:0000256" key="10">
    <source>
        <dbReference type="ARBA" id="ARBA00022801"/>
    </source>
</evidence>
<dbReference type="CDD" id="cd01889">
    <property type="entry name" value="SelB_euk"/>
    <property type="match status" value="1"/>
</dbReference>
<evidence type="ECO:0000256" key="6">
    <source>
        <dbReference type="ARBA" id="ARBA00022481"/>
    </source>
</evidence>
<evidence type="ECO:0000256" key="2">
    <source>
        <dbReference type="ARBA" id="ARBA00001946"/>
    </source>
</evidence>
<evidence type="ECO:0000256" key="5">
    <source>
        <dbReference type="ARBA" id="ARBA00015953"/>
    </source>
</evidence>
<dbReference type="GO" id="GO:0005634">
    <property type="term" value="C:nucleus"/>
    <property type="evidence" value="ECO:0007669"/>
    <property type="project" value="UniProtKB-SubCell"/>
</dbReference>
<evidence type="ECO:0000256" key="7">
    <source>
        <dbReference type="ARBA" id="ARBA00022490"/>
    </source>
</evidence>
<evidence type="ECO:0000256" key="16">
    <source>
        <dbReference type="ARBA" id="ARBA00076506"/>
    </source>
</evidence>
<comment type="catalytic activity">
    <reaction evidence="14">
        <text>GTP + H2O = GDP + phosphate + H(+)</text>
        <dbReference type="Rhea" id="RHEA:19669"/>
        <dbReference type="ChEBI" id="CHEBI:15377"/>
        <dbReference type="ChEBI" id="CHEBI:15378"/>
        <dbReference type="ChEBI" id="CHEBI:37565"/>
        <dbReference type="ChEBI" id="CHEBI:43474"/>
        <dbReference type="ChEBI" id="CHEBI:58189"/>
    </reaction>
    <physiologicalReaction direction="left-to-right" evidence="14">
        <dbReference type="Rhea" id="RHEA:19670"/>
    </physiologicalReaction>
</comment>
<dbReference type="Pfam" id="PF21208">
    <property type="entry name" value="euk_SelB_III"/>
    <property type="match status" value="1"/>
</dbReference>
<evidence type="ECO:0000259" key="19">
    <source>
        <dbReference type="PROSITE" id="PS51722"/>
    </source>
</evidence>
<comment type="function">
    <text evidence="15">Translation factor required for the incorporation of the rare amino acid selenocysteine encoded by UGA codons. Replaces the eRF1-eRF3-GTP ternary complex for the insertion of selenocysteine directed by the UGA codon. Insertion of selenocysteine at UGA codons is mediated by SECISBP2 and EEFSEC: SECISBP2 (1) specifically binds the SECIS sequence once the 80S ribosome encounters an in-frame UGA codon and (2) contacts the RPS27A/eS31 of the 40S ribosome before ribosome stalling. (3) GTP-bound EEFSEC then delivers selenocysteinyl-tRNA(Sec) to the 80S ribosome and adopts a preaccommodated state conformation. (4) After GTP hydrolysis, EEFSEC dissociates from the assembly, selenocysteinyl-tRNA(Sec) accommodates, and peptide bond synthesis and selenoprotein elongation occur.</text>
</comment>
<keyword evidence="6" id="KW-0488">Methylation</keyword>
<evidence type="ECO:0000256" key="18">
    <source>
        <dbReference type="SAM" id="MobiDB-lite"/>
    </source>
</evidence>
<dbReference type="Pfam" id="PF03144">
    <property type="entry name" value="GTP_EFTU_D2"/>
    <property type="match status" value="1"/>
</dbReference>
<comment type="subcellular location">
    <subcellularLocation>
        <location evidence="4">Cytoplasm</location>
    </subcellularLocation>
    <subcellularLocation>
        <location evidence="3">Nucleus</location>
    </subcellularLocation>
</comment>
<keyword evidence="7" id="KW-0963">Cytoplasm</keyword>
<evidence type="ECO:0000313" key="20">
    <source>
        <dbReference type="EMBL" id="JAB83882.1"/>
    </source>
</evidence>
<comment type="cofactor">
    <cofactor evidence="1">
        <name>Mn(2+)</name>
        <dbReference type="ChEBI" id="CHEBI:29035"/>
    </cofactor>
</comment>
<keyword evidence="11" id="KW-0648">Protein biosynthesis</keyword>
<comment type="cofactor">
    <cofactor evidence="2">
        <name>Mg(2+)</name>
        <dbReference type="ChEBI" id="CHEBI:18420"/>
    </cofactor>
</comment>
<keyword evidence="8" id="KW-0597">Phosphoprotein</keyword>
<keyword evidence="13" id="KW-0539">Nucleus</keyword>
<dbReference type="InterPro" id="IPR027417">
    <property type="entry name" value="P-loop_NTPase"/>
</dbReference>
<sequence length="559" mass="60489">MAASILNLNVGVLGHVDSGKTSLAKAVSTIASTASFDKNPQSQERGITIDLGFSSFQVSAPEHIRSSYEQLQFTLVDCPGHASLIKTIIGGAQIIDMMMLVIDITKGIQTQTAECLVIGEITCDHMLLVLNKVDLLPESKRAESVEKMTKKLRKTLEKTKFANSAIVSVAAKPGGGTEDGGIKEPMGLTHLLDALAKAAYIPERQPQGPLVLSVDHCFSIRGQGTVLTGTVLEGSVSLNDVIEIPSLRVTKKVKSIQMFRKPVSKAIQGDRVGVCVTQLEAGLLERGVVCSPGHLSPTLSVLASVSAIGHFKGPCLSGAKFHVTFLHTTIMAKATFLSRPAGKPEEDLRWDTELLGHKREAAEEPPRETLVLLELEQAAILGPNMLLIGSKLDMDAQGRACRLAFHGRVLRCFADTRQRGAFADLPVYKRKSRAGVVDRMLGESELVVRSLFKKDTDLASFEGLWVRLDTGERGTLGGPFGQSGKVRVSLRDEPSERLRSQFPPVGRGKKTQAPQGDHPPEERSPIAVTLEFKKYIFDPKKKIVQGKLAAHQPLSAPEP</sequence>
<dbReference type="GO" id="GO:0001514">
    <property type="term" value="P:selenocysteine incorporation"/>
    <property type="evidence" value="ECO:0007669"/>
    <property type="project" value="UniProtKB-ARBA"/>
</dbReference>
<dbReference type="InterPro" id="IPR049394">
    <property type="entry name" value="eEFSec_C"/>
</dbReference>
<dbReference type="InterPro" id="IPR004161">
    <property type="entry name" value="EFTu-like_2"/>
</dbReference>
<dbReference type="Gene3D" id="3.40.50.300">
    <property type="entry name" value="P-loop containing nucleotide triphosphate hydrolases"/>
    <property type="match status" value="1"/>
</dbReference>
<keyword evidence="10" id="KW-0378">Hydrolase</keyword>
<dbReference type="FunFam" id="3.40.50.300:FF:000900">
    <property type="entry name" value="Eukaryotic elongation factor, selenocysteine-tRNA-specific"/>
    <property type="match status" value="1"/>
</dbReference>
<keyword evidence="20" id="KW-0251">Elongation factor</keyword>
<dbReference type="SUPFAM" id="SSF50447">
    <property type="entry name" value="Translation proteins"/>
    <property type="match status" value="1"/>
</dbReference>
<dbReference type="SUPFAM" id="SSF52540">
    <property type="entry name" value="P-loop containing nucleoside triphosphate hydrolases"/>
    <property type="match status" value="1"/>
</dbReference>
<dbReference type="GO" id="GO:0005737">
    <property type="term" value="C:cytoplasm"/>
    <property type="evidence" value="ECO:0007669"/>
    <property type="project" value="UniProtKB-SubCell"/>
</dbReference>
<evidence type="ECO:0000256" key="3">
    <source>
        <dbReference type="ARBA" id="ARBA00004123"/>
    </source>
</evidence>
<feature type="domain" description="Tr-type G" evidence="19">
    <location>
        <begin position="5"/>
        <end position="203"/>
    </location>
</feature>
<dbReference type="PROSITE" id="PS51722">
    <property type="entry name" value="G_TR_2"/>
    <property type="match status" value="1"/>
</dbReference>
<dbReference type="GO" id="GO:0003924">
    <property type="term" value="F:GTPase activity"/>
    <property type="evidence" value="ECO:0007669"/>
    <property type="project" value="InterPro"/>
</dbReference>
<dbReference type="CDD" id="cd04094">
    <property type="entry name" value="eSelB_III"/>
    <property type="match status" value="1"/>
</dbReference>
<evidence type="ECO:0000256" key="1">
    <source>
        <dbReference type="ARBA" id="ARBA00001936"/>
    </source>
</evidence>
<evidence type="ECO:0000256" key="13">
    <source>
        <dbReference type="ARBA" id="ARBA00023242"/>
    </source>
</evidence>
<dbReference type="InterPro" id="IPR049393">
    <property type="entry name" value="eEFSec_III"/>
</dbReference>
<keyword evidence="12" id="KW-0342">GTP-binding</keyword>
<dbReference type="Pfam" id="PF00009">
    <property type="entry name" value="GTP_EFTU"/>
    <property type="match status" value="1"/>
</dbReference>
<evidence type="ECO:0000256" key="15">
    <source>
        <dbReference type="ARBA" id="ARBA00054716"/>
    </source>
</evidence>
<evidence type="ECO:0000256" key="17">
    <source>
        <dbReference type="ARBA" id="ARBA00082387"/>
    </source>
</evidence>
<dbReference type="PRINTS" id="PR00315">
    <property type="entry name" value="ELONGATNFCT"/>
</dbReference>
<evidence type="ECO:0000256" key="8">
    <source>
        <dbReference type="ARBA" id="ARBA00022553"/>
    </source>
</evidence>
<evidence type="ECO:0000256" key="14">
    <source>
        <dbReference type="ARBA" id="ARBA00049117"/>
    </source>
</evidence>
<dbReference type="Gene3D" id="2.40.30.10">
    <property type="entry name" value="Translation factors"/>
    <property type="match status" value="1"/>
</dbReference>
<organism evidence="20">
    <name type="scientific">Ixodes ricinus</name>
    <name type="common">Common tick</name>
    <name type="synonym">Acarus ricinus</name>
    <dbReference type="NCBI Taxonomy" id="34613"/>
    <lineage>
        <taxon>Eukaryota</taxon>
        <taxon>Metazoa</taxon>
        <taxon>Ecdysozoa</taxon>
        <taxon>Arthropoda</taxon>
        <taxon>Chelicerata</taxon>
        <taxon>Arachnida</taxon>
        <taxon>Acari</taxon>
        <taxon>Parasitiformes</taxon>
        <taxon>Ixodida</taxon>
        <taxon>Ixodoidea</taxon>
        <taxon>Ixodidae</taxon>
        <taxon>Ixodinae</taxon>
        <taxon>Ixodes</taxon>
    </lineage>
</organism>
<dbReference type="EMBL" id="GANP01000586">
    <property type="protein sequence ID" value="JAB83882.1"/>
    <property type="molecule type" value="mRNA"/>
</dbReference>
<dbReference type="GO" id="GO:0005525">
    <property type="term" value="F:GTP binding"/>
    <property type="evidence" value="ECO:0007669"/>
    <property type="project" value="UniProtKB-KW"/>
</dbReference>
<protein>
    <recommendedName>
        <fullName evidence="5">Selenocysteine-specific elongation factor</fullName>
    </recommendedName>
    <alternativeName>
        <fullName evidence="17">Elongation factor sec</fullName>
    </alternativeName>
    <alternativeName>
        <fullName evidence="16">Eukaryotic elongation factor, selenocysteine-tRNA-specific</fullName>
    </alternativeName>
</protein>
<proteinExistence type="evidence at transcript level"/>
<dbReference type="GO" id="GO:0003746">
    <property type="term" value="F:translation elongation factor activity"/>
    <property type="evidence" value="ECO:0007669"/>
    <property type="project" value="UniProtKB-KW"/>
</dbReference>
<dbReference type="Pfam" id="PF21131">
    <property type="entry name" value="eEFSec_4th"/>
    <property type="match status" value="1"/>
</dbReference>
<feature type="compositionally biased region" description="Basic and acidic residues" evidence="18">
    <location>
        <begin position="489"/>
        <end position="499"/>
    </location>
</feature>
<dbReference type="InterPro" id="IPR000795">
    <property type="entry name" value="T_Tr_GTP-bd_dom"/>
</dbReference>
<keyword evidence="9" id="KW-0547">Nucleotide-binding</keyword>
<reference evidence="20" key="1">
    <citation type="journal article" date="2015" name="Sci. Rep.">
        <title>Tissue- and time-dependent transcription in Ixodes ricinus salivary glands and midguts when blood feeding on the vertebrate host.</title>
        <authorList>
            <person name="Kotsyfakis M."/>
            <person name="Schwarz A."/>
            <person name="Erhart J."/>
            <person name="Ribeiro J.M."/>
        </authorList>
    </citation>
    <scope>NUCLEOTIDE SEQUENCE</scope>
    <source>
        <tissue evidence="20">Salivary gland and midgut</tissue>
    </source>
</reference>
<name>V5I2R7_IXORI</name>
<evidence type="ECO:0000256" key="4">
    <source>
        <dbReference type="ARBA" id="ARBA00004496"/>
    </source>
</evidence>
<evidence type="ECO:0000256" key="12">
    <source>
        <dbReference type="ARBA" id="ARBA00023134"/>
    </source>
</evidence>
<dbReference type="CDD" id="cd03696">
    <property type="entry name" value="SelB_II"/>
    <property type="match status" value="1"/>
</dbReference>
<dbReference type="AlphaFoldDB" id="V5I2R7"/>
<dbReference type="PANTHER" id="PTHR43721:SF11">
    <property type="entry name" value="SELENOCYSTEINE-SPECIFIC ELONGATION FACTOR"/>
    <property type="match status" value="1"/>
</dbReference>
<feature type="region of interest" description="Disordered" evidence="18">
    <location>
        <begin position="476"/>
        <end position="525"/>
    </location>
</feature>
<evidence type="ECO:0000256" key="9">
    <source>
        <dbReference type="ARBA" id="ARBA00022741"/>
    </source>
</evidence>
<evidence type="ECO:0000256" key="11">
    <source>
        <dbReference type="ARBA" id="ARBA00022917"/>
    </source>
</evidence>
<dbReference type="FunFam" id="2.40.30.10:FF:000052">
    <property type="entry name" value="Selenocysteine-specific elongation factor EF-Sec"/>
    <property type="match status" value="1"/>
</dbReference>